<keyword evidence="1" id="KW-0732">Signal</keyword>
<proteinExistence type="predicted"/>
<dbReference type="InterPro" id="IPR032710">
    <property type="entry name" value="NTF2-like_dom_sf"/>
</dbReference>
<evidence type="ECO:0000256" key="1">
    <source>
        <dbReference type="SAM" id="SignalP"/>
    </source>
</evidence>
<name>A0AA96WBV8_9CYAN</name>
<dbReference type="SUPFAM" id="SSF54427">
    <property type="entry name" value="NTF2-like"/>
    <property type="match status" value="1"/>
</dbReference>
<feature type="chain" id="PRO_5041726945" evidence="1">
    <location>
        <begin position="33"/>
        <end position="182"/>
    </location>
</feature>
<evidence type="ECO:0000313" key="3">
    <source>
        <dbReference type="EMBL" id="WNZ22228.1"/>
    </source>
</evidence>
<feature type="domain" description="SnoaL-like" evidence="2">
    <location>
        <begin position="46"/>
        <end position="168"/>
    </location>
</feature>
<dbReference type="AlphaFoldDB" id="A0AA96WBV8"/>
<dbReference type="InterPro" id="IPR037401">
    <property type="entry name" value="SnoaL-like"/>
</dbReference>
<accession>A0AA96WBV8</accession>
<reference evidence="3" key="1">
    <citation type="submission" date="2020-05" db="EMBL/GenBank/DDBJ databases">
        <authorList>
            <person name="Zhu T."/>
            <person name="Keshari N."/>
            <person name="Lu X."/>
        </authorList>
    </citation>
    <scope>NUCLEOTIDE SEQUENCE</scope>
    <source>
        <strain evidence="3">NK1-12</strain>
    </source>
</reference>
<protein>
    <submittedName>
        <fullName evidence="3">Nuclear transport factor 2 family protein</fullName>
    </submittedName>
</protein>
<organism evidence="3">
    <name type="scientific">Leptolyngbya sp. NK1-12</name>
    <dbReference type="NCBI Taxonomy" id="2547451"/>
    <lineage>
        <taxon>Bacteria</taxon>
        <taxon>Bacillati</taxon>
        <taxon>Cyanobacteriota</taxon>
        <taxon>Cyanophyceae</taxon>
        <taxon>Leptolyngbyales</taxon>
        <taxon>Leptolyngbyaceae</taxon>
        <taxon>Leptolyngbya group</taxon>
        <taxon>Leptolyngbya</taxon>
    </lineage>
</organism>
<evidence type="ECO:0000259" key="2">
    <source>
        <dbReference type="Pfam" id="PF13577"/>
    </source>
</evidence>
<sequence>MISNHLTCNRRRILVASLAGSTGFLAAATASAQNPRSSGEHAMNGLEITNAVNRIAILSDLRNWDAVRACFTEQVHVDYTSLTGGESETIAANALVEQWKSVFESTFKTTQHLLGSHSITITGDSATCLSHFQARHVPLDPTKSVWTLGGYYTHKLVKQNNQWLVEAMTMVWTWEEGERPFA</sequence>
<dbReference type="Pfam" id="PF13577">
    <property type="entry name" value="SnoaL_4"/>
    <property type="match status" value="1"/>
</dbReference>
<gene>
    <name evidence="3" type="ORF">HJG54_04680</name>
</gene>
<feature type="signal peptide" evidence="1">
    <location>
        <begin position="1"/>
        <end position="32"/>
    </location>
</feature>
<dbReference type="EMBL" id="CP053586">
    <property type="protein sequence ID" value="WNZ22228.1"/>
    <property type="molecule type" value="Genomic_DNA"/>
</dbReference>
<dbReference type="Gene3D" id="3.10.450.50">
    <property type="match status" value="1"/>
</dbReference>
<dbReference type="RefSeq" id="WP_316433645.1">
    <property type="nucleotide sequence ID" value="NZ_CP053586.1"/>
</dbReference>